<proteinExistence type="predicted"/>
<sequence>MRRLTPRATMAGKYVKILIMLSAVSKACCVKSISNFSPRTVPINLAWTVELIGSELSSTDMLAVLTDASSCDQNSTLYFSVPSTRMYSVSEAGTSATVTARISSPGTFSVCFYFSDSKAWKTIGTVLVSPPNVTALSLPSQMNLGNQTGSQPVLQFLSQHDYSLQLSGVGLVVNQNLLSLSWKPDNCSNDLSMPGGTNVGLSTANNEGTSGTFTFRLTSPDPYDKLALCLNYSRGNRIYEVYSYGLPFANAKLEAPIYATWTARLQNNQEVNAVSPSNQVTFIVQGTNIWTSQLQASCSMALTPYVICIKIATSCDGAFTDTSDISGGDSVLLTDRGANSGQAVVTFSTTTNDITAKVCARMAGTTVWTQVGNSTFLIRAPYFQAISPVLDSSAAFSVTLTGGGFNANTFVKITDDCSISPTSDTSNIKGGDGRSCTPVSATQCIVDFSGLISDIDTVGEVCMRDLGTSYKSAFNQSLTKAGSVLIYKSVVINATLPSSARSGQQFSITVGGSRMFASGQGSFQFKFASSCSSSLTDVYGSTVSLTVSADRSVGTASFILGAMSNKTVYLCYKRTYSTVFSPLSNYAVFLQEMVVHSFTPDQVNSRTPFSLSLTGSNLIVSALQVKISFDCSLNTDSDTTQVIQGGAGKTSSDGVSFGFELVSTILVSQAQVCWRLVGSSYKQAGSSSLALQPIQITSFTLANLVSLGQMLAIELVGTTGTGTTPIYVKAAADCSSNADNVGTIPGSEGQVATIENSKLVVKMLMLTVQPVTLMLCWRVASSPYMRVGQQSISLPAFSITQIQTSYAISGVPFIVTLVAQPAVAFPELSSNLPIKVKLARDCQTYSMSDASDVTGGDGRVLDSMSAGRDLALYSFNIQVYETTTLQVCWTMKTTLYGYSWIGQTWLLTVYPASAVVSAVSPAVPMVNQPVTLTLLGDLGLLNSAMIPVKVKLSRQCRGKTNFNGLVDIVGGEARVIECASKSTACAIQQTCGSDAVTASISFVPNVAVSGYQVCIAMQSPDLISGTWQTASFLSAVPSISRRIWSPAILNASLEDNSFPVLGVPFTVLFLGVGFSDSGDRVKVKMIPGNQLCGYPFAPVGPSCQCTGGGVALSAGACQCLPTSSDFSLIPNSLVSYIHAVNASSAILSITSAVSGEVRLCSTVEAADGTNSPYEEVMHFSILAPVVDCVSPPIVSYQSRTRMRLVGRGISGADQLKLVSSSLSCSAASVLWFSPLQLSQLFDARVDPRGQWATFTLVSPAEGSAGGNSFIVCYSSSSSKGVFVAVGEGGLQLDRARVSSVSPSSVYLGTSFMLTVRGSGMSESHSIYLVPSQASCSSSSSSPWTPGPLTCDLSTGSERNCAVSMSYDLTSAVVQPINYSVCYSTSTSNSTASLLLALLPTVSDVVPSIAYAGISNSLTVRGRGLSSSLSRSLVLLSPYRSCADADVYPDVTTSDRATFQPSSQQEQQIVLLSLLAGISGMAKVCVRVGGAPFTEAGRVEILPPATQNVSVKTLVDLRDASKTSAGLGLTVLLEGKGLTAPELFLKIVPEGRNCSGSIDLEADVARGGGGQAVTNMRADFPDGILERGRMKVCLLGKGWSTFVEVGGGSFEVISAGANISDFQPKSTVTGRRTRLNVSSIGRASRLGSLLFLAQDCRNQLTAQGDIVPLLDSEDAAGRDAYAMILGSSVQQLSVCVVAEQGGDAIDLGKISFLFDPSFTQVTPTTIMPGQTVAFLLRGAGLSSSNLVKLAQSCGDLTSSSIFLGGVSSPLVNISSSLNEAATLSFSILPAAASLSPISICVAPASGRSYIALSSILVKTVLPSIVLPPAANGLISIPRHFPSTFQLAGTNLAVGDGLVLSKSPCSSASSPSWQVSSSMQAAKGGELKVVTSADLLPPAPPCSQSRYKLVFQVEEVASSLRACYVPLGFSSSIELPTRVAVTYPTLSLIHPLFTFAGRAQKYTLQGSGGYQAGDLLLLVPSYTADGLTVVSCSSVTAAVLSDARTLRYEVKEEDVVGTSFSATFRHEEERISLRACYLPSGSSSLQEVYNKSMYARENTSIVIQGEGLSTSDRLKIVRSDQDCSSLLVVDGGEERSPWWVSEASSEAQLYFELAVTAVGMVKLCYKDRFSCKYQGQDFILLLAPRVLSASPVHTYIIFNRLSQVLLQGRGLHVTDKVRVVDANSSCSSSPPFAFGESGSFTKDESSSGFILSIKLEGSNTTGLICHRYCMDVGCSYYSPYVSSSVLILLTFPQIFEIVPKKFQIKSAIVFTLSGWSFTSFDRVKVFHPPPPSPPPPPPPHGN</sequence>
<feature type="signal peptide" evidence="1">
    <location>
        <begin position="1"/>
        <end position="27"/>
    </location>
</feature>
<dbReference type="RefSeq" id="XP_005836698.1">
    <property type="nucleotide sequence ID" value="XM_005836641.1"/>
</dbReference>
<accession>L1JNR4</accession>
<dbReference type="EMBL" id="JH992981">
    <property type="protein sequence ID" value="EKX49718.1"/>
    <property type="molecule type" value="Genomic_DNA"/>
</dbReference>
<evidence type="ECO:0000313" key="4">
    <source>
        <dbReference type="Proteomes" id="UP000011087"/>
    </source>
</evidence>
<gene>
    <name evidence="2" type="ORF">GUITHDRAFT_104682</name>
</gene>
<keyword evidence="1" id="KW-0732">Signal</keyword>
<dbReference type="Proteomes" id="UP000011087">
    <property type="component" value="Unassembled WGS sequence"/>
</dbReference>
<reference evidence="3" key="3">
    <citation type="submission" date="2015-06" db="UniProtKB">
        <authorList>
            <consortium name="EnsemblProtists"/>
        </authorList>
    </citation>
    <scope>IDENTIFICATION</scope>
</reference>
<dbReference type="EnsemblProtists" id="EKX49718">
    <property type="protein sequence ID" value="EKX49718"/>
    <property type="gene ID" value="GUITHDRAFT_104682"/>
</dbReference>
<evidence type="ECO:0000313" key="2">
    <source>
        <dbReference type="EMBL" id="EKX49718.1"/>
    </source>
</evidence>
<dbReference type="HOGENOM" id="CLU_230170_0_0_1"/>
<protein>
    <submittedName>
        <fullName evidence="2 3">Uncharacterized protein</fullName>
    </submittedName>
</protein>
<feature type="chain" id="PRO_5008771570" evidence="1">
    <location>
        <begin position="28"/>
        <end position="2300"/>
    </location>
</feature>
<reference evidence="2 4" key="1">
    <citation type="journal article" date="2012" name="Nature">
        <title>Algal genomes reveal evolutionary mosaicism and the fate of nucleomorphs.</title>
        <authorList>
            <consortium name="DOE Joint Genome Institute"/>
            <person name="Curtis B.A."/>
            <person name="Tanifuji G."/>
            <person name="Burki F."/>
            <person name="Gruber A."/>
            <person name="Irimia M."/>
            <person name="Maruyama S."/>
            <person name="Arias M.C."/>
            <person name="Ball S.G."/>
            <person name="Gile G.H."/>
            <person name="Hirakawa Y."/>
            <person name="Hopkins J.F."/>
            <person name="Kuo A."/>
            <person name="Rensing S.A."/>
            <person name="Schmutz J."/>
            <person name="Symeonidi A."/>
            <person name="Elias M."/>
            <person name="Eveleigh R.J."/>
            <person name="Herman E.K."/>
            <person name="Klute M.J."/>
            <person name="Nakayama T."/>
            <person name="Obornik M."/>
            <person name="Reyes-Prieto A."/>
            <person name="Armbrust E.V."/>
            <person name="Aves S.J."/>
            <person name="Beiko R.G."/>
            <person name="Coutinho P."/>
            <person name="Dacks J.B."/>
            <person name="Durnford D.G."/>
            <person name="Fast N.M."/>
            <person name="Green B.R."/>
            <person name="Grisdale C.J."/>
            <person name="Hempel F."/>
            <person name="Henrissat B."/>
            <person name="Hoppner M.P."/>
            <person name="Ishida K."/>
            <person name="Kim E."/>
            <person name="Koreny L."/>
            <person name="Kroth P.G."/>
            <person name="Liu Y."/>
            <person name="Malik S.B."/>
            <person name="Maier U.G."/>
            <person name="McRose D."/>
            <person name="Mock T."/>
            <person name="Neilson J.A."/>
            <person name="Onodera N.T."/>
            <person name="Poole A.M."/>
            <person name="Pritham E.J."/>
            <person name="Richards T.A."/>
            <person name="Rocap G."/>
            <person name="Roy S.W."/>
            <person name="Sarai C."/>
            <person name="Schaack S."/>
            <person name="Shirato S."/>
            <person name="Slamovits C.H."/>
            <person name="Spencer D.F."/>
            <person name="Suzuki S."/>
            <person name="Worden A.Z."/>
            <person name="Zauner S."/>
            <person name="Barry K."/>
            <person name="Bell C."/>
            <person name="Bharti A.K."/>
            <person name="Crow J.A."/>
            <person name="Grimwood J."/>
            <person name="Kramer R."/>
            <person name="Lindquist E."/>
            <person name="Lucas S."/>
            <person name="Salamov A."/>
            <person name="McFadden G.I."/>
            <person name="Lane C.E."/>
            <person name="Keeling P.J."/>
            <person name="Gray M.W."/>
            <person name="Grigoriev I.V."/>
            <person name="Archibald J.M."/>
        </authorList>
    </citation>
    <scope>NUCLEOTIDE SEQUENCE</scope>
    <source>
        <strain evidence="2 4">CCMP2712</strain>
    </source>
</reference>
<evidence type="ECO:0000256" key="1">
    <source>
        <dbReference type="SAM" id="SignalP"/>
    </source>
</evidence>
<dbReference type="KEGG" id="gtt:GUITHDRAFT_104682"/>
<dbReference type="PaxDb" id="55529-EKX49718"/>
<keyword evidence="4" id="KW-1185">Reference proteome</keyword>
<evidence type="ECO:0000313" key="3">
    <source>
        <dbReference type="EnsemblProtists" id="EKX49718"/>
    </source>
</evidence>
<name>L1JNR4_GUITC</name>
<organism evidence="2">
    <name type="scientific">Guillardia theta (strain CCMP2712)</name>
    <name type="common">Cryptophyte</name>
    <dbReference type="NCBI Taxonomy" id="905079"/>
    <lineage>
        <taxon>Eukaryota</taxon>
        <taxon>Cryptophyceae</taxon>
        <taxon>Pyrenomonadales</taxon>
        <taxon>Geminigeraceae</taxon>
        <taxon>Guillardia</taxon>
    </lineage>
</organism>
<dbReference type="GeneID" id="17306347"/>
<reference evidence="4" key="2">
    <citation type="submission" date="2012-11" db="EMBL/GenBank/DDBJ databases">
        <authorList>
            <person name="Kuo A."/>
            <person name="Curtis B.A."/>
            <person name="Tanifuji G."/>
            <person name="Burki F."/>
            <person name="Gruber A."/>
            <person name="Irimia M."/>
            <person name="Maruyama S."/>
            <person name="Arias M.C."/>
            <person name="Ball S.G."/>
            <person name="Gile G.H."/>
            <person name="Hirakawa Y."/>
            <person name="Hopkins J.F."/>
            <person name="Rensing S.A."/>
            <person name="Schmutz J."/>
            <person name="Symeonidi A."/>
            <person name="Elias M."/>
            <person name="Eveleigh R.J."/>
            <person name="Herman E.K."/>
            <person name="Klute M.J."/>
            <person name="Nakayama T."/>
            <person name="Obornik M."/>
            <person name="Reyes-Prieto A."/>
            <person name="Armbrust E.V."/>
            <person name="Aves S.J."/>
            <person name="Beiko R.G."/>
            <person name="Coutinho P."/>
            <person name="Dacks J.B."/>
            <person name="Durnford D.G."/>
            <person name="Fast N.M."/>
            <person name="Green B.R."/>
            <person name="Grisdale C."/>
            <person name="Hempe F."/>
            <person name="Henrissat B."/>
            <person name="Hoppner M.P."/>
            <person name="Ishida K.-I."/>
            <person name="Kim E."/>
            <person name="Koreny L."/>
            <person name="Kroth P.G."/>
            <person name="Liu Y."/>
            <person name="Malik S.-B."/>
            <person name="Maier U.G."/>
            <person name="McRose D."/>
            <person name="Mock T."/>
            <person name="Neilson J.A."/>
            <person name="Onodera N.T."/>
            <person name="Poole A.M."/>
            <person name="Pritham E.J."/>
            <person name="Richards T.A."/>
            <person name="Rocap G."/>
            <person name="Roy S.W."/>
            <person name="Sarai C."/>
            <person name="Schaack S."/>
            <person name="Shirato S."/>
            <person name="Slamovits C.H."/>
            <person name="Spencer D.F."/>
            <person name="Suzuki S."/>
            <person name="Worden A.Z."/>
            <person name="Zauner S."/>
            <person name="Barry K."/>
            <person name="Bell C."/>
            <person name="Bharti A.K."/>
            <person name="Crow J.A."/>
            <person name="Grimwood J."/>
            <person name="Kramer R."/>
            <person name="Lindquist E."/>
            <person name="Lucas S."/>
            <person name="Salamov A."/>
            <person name="McFadden G.I."/>
            <person name="Lane C.E."/>
            <person name="Keeling P.J."/>
            <person name="Gray M.W."/>
            <person name="Grigoriev I.V."/>
            <person name="Archibald J.M."/>
        </authorList>
    </citation>
    <scope>NUCLEOTIDE SEQUENCE</scope>
    <source>
        <strain evidence="4">CCMP2712</strain>
    </source>
</reference>